<dbReference type="Proteomes" id="UP000269721">
    <property type="component" value="Unassembled WGS sequence"/>
</dbReference>
<dbReference type="AlphaFoldDB" id="A0A4P9W7D1"/>
<feature type="compositionally biased region" description="Low complexity" evidence="1">
    <location>
        <begin position="415"/>
        <end position="437"/>
    </location>
</feature>
<feature type="transmembrane region" description="Helical" evidence="2">
    <location>
        <begin position="122"/>
        <end position="140"/>
    </location>
</feature>
<keyword evidence="2" id="KW-0812">Transmembrane</keyword>
<keyword evidence="2" id="KW-0472">Membrane</keyword>
<evidence type="ECO:0000313" key="4">
    <source>
        <dbReference type="Proteomes" id="UP000269721"/>
    </source>
</evidence>
<evidence type="ECO:0000313" key="3">
    <source>
        <dbReference type="EMBL" id="RKO87982.1"/>
    </source>
</evidence>
<name>A0A4P9W7D1_9FUNG</name>
<protein>
    <submittedName>
        <fullName evidence="3">Uncharacterized protein</fullName>
    </submittedName>
</protein>
<proteinExistence type="predicted"/>
<evidence type="ECO:0000256" key="1">
    <source>
        <dbReference type="SAM" id="MobiDB-lite"/>
    </source>
</evidence>
<feature type="compositionally biased region" description="Low complexity" evidence="1">
    <location>
        <begin position="535"/>
        <end position="544"/>
    </location>
</feature>
<reference evidence="4" key="1">
    <citation type="journal article" date="2018" name="Nat. Microbiol.">
        <title>Leveraging single-cell genomics to expand the fungal tree of life.</title>
        <authorList>
            <person name="Ahrendt S.R."/>
            <person name="Quandt C.A."/>
            <person name="Ciobanu D."/>
            <person name="Clum A."/>
            <person name="Salamov A."/>
            <person name="Andreopoulos B."/>
            <person name="Cheng J.F."/>
            <person name="Woyke T."/>
            <person name="Pelin A."/>
            <person name="Henrissat B."/>
            <person name="Reynolds N.K."/>
            <person name="Benny G.L."/>
            <person name="Smith M.E."/>
            <person name="James T.Y."/>
            <person name="Grigoriev I.V."/>
        </authorList>
    </citation>
    <scope>NUCLEOTIDE SEQUENCE [LARGE SCALE GENOMIC DNA]</scope>
</reference>
<feature type="transmembrane region" description="Helical" evidence="2">
    <location>
        <begin position="266"/>
        <end position="288"/>
    </location>
</feature>
<feature type="region of interest" description="Disordered" evidence="1">
    <location>
        <begin position="397"/>
        <end position="437"/>
    </location>
</feature>
<feature type="transmembrane region" description="Helical" evidence="2">
    <location>
        <begin position="152"/>
        <end position="172"/>
    </location>
</feature>
<evidence type="ECO:0000256" key="2">
    <source>
        <dbReference type="SAM" id="Phobius"/>
    </source>
</evidence>
<keyword evidence="2" id="KW-1133">Transmembrane helix</keyword>
<dbReference type="EMBL" id="KZ997023">
    <property type="protein sequence ID" value="RKO87982.1"/>
    <property type="molecule type" value="Genomic_DNA"/>
</dbReference>
<gene>
    <name evidence="3" type="ORF">BDK51DRAFT_42918</name>
</gene>
<sequence>MFLAQIGALFVGSLCLIVCLLFASIGDTDPFWILSWFYQVATAVSVDACMGGWVLVLVTDPARVSLLRAGRAGWKAKAVRQWASLKPVRHSQPRPPPCQLKAWHYVLPPLSRDNRIKVITQTAIRMLIFAGMLALISWRFQAISSRSGSRRLMFPASIGMYWLSTFINYSLLEFHYGASRRMLQERTAGAPRAGFVVRLASVLHESVVDTLISNAVNWASMFMLACRDLIDDAGHSVLALTVTFAWTPIRYESDVEYYMALSTPSWIGFLISFAAILASDWASSLWTIRGSRQAFAAYHKRWDDGRKSTTTRDPDAPQPPIPAISAVESVDDRVANTESGQAGGGRGLLVEEIPAVIDLQDKEKVVSSGEGVEGNLGMMSSGVGIVCRGADVEEGTMAREPEPAAPPRATAESGPTPSFVPAATPAPSPTALSASPTDPMLETFGTHALLTRYRFAAKFAAITTASAWYALFCTSDLVAAENSVGSAQIDVLVQRVGTYNDEAAVGKVLLRLTPRLAASRSFSYSWGYRPVRCSTSSSASKSAPSHPPAPTRGSGFRPSSLWVVAASARFCLSGWLGVTQHGFRSRSFSDMGVGSMFQAE</sequence>
<accession>A0A4P9W7D1</accession>
<keyword evidence="4" id="KW-1185">Reference proteome</keyword>
<feature type="transmembrane region" description="Helical" evidence="2">
    <location>
        <begin position="36"/>
        <end position="58"/>
    </location>
</feature>
<organism evidence="3 4">
    <name type="scientific">Blyttiomyces helicus</name>
    <dbReference type="NCBI Taxonomy" id="388810"/>
    <lineage>
        <taxon>Eukaryota</taxon>
        <taxon>Fungi</taxon>
        <taxon>Fungi incertae sedis</taxon>
        <taxon>Chytridiomycota</taxon>
        <taxon>Chytridiomycota incertae sedis</taxon>
        <taxon>Chytridiomycetes</taxon>
        <taxon>Chytridiomycetes incertae sedis</taxon>
        <taxon>Blyttiomyces</taxon>
    </lineage>
</organism>
<feature type="region of interest" description="Disordered" evidence="1">
    <location>
        <begin position="535"/>
        <end position="555"/>
    </location>
</feature>